<dbReference type="EMBL" id="BGZK01001804">
    <property type="protein sequence ID" value="GBP86623.1"/>
    <property type="molecule type" value="Genomic_DNA"/>
</dbReference>
<feature type="region of interest" description="Disordered" evidence="1">
    <location>
        <begin position="397"/>
        <end position="417"/>
    </location>
</feature>
<comment type="caution">
    <text evidence="2">The sequence shown here is derived from an EMBL/GenBank/DDBJ whole genome shotgun (WGS) entry which is preliminary data.</text>
</comment>
<name>A0A4C1ZHL8_EUMVA</name>
<protein>
    <submittedName>
        <fullName evidence="2">Uncharacterized protein</fullName>
    </submittedName>
</protein>
<dbReference type="OrthoDB" id="10048604at2759"/>
<feature type="region of interest" description="Disordered" evidence="1">
    <location>
        <begin position="437"/>
        <end position="493"/>
    </location>
</feature>
<feature type="region of interest" description="Disordered" evidence="1">
    <location>
        <begin position="313"/>
        <end position="337"/>
    </location>
</feature>
<sequence length="609" mass="63127">MNSNLENEKSVTAGKMYPIDLAPQKITIVKSVPSSEVKIPHLIPGQPKSSTPGQIISHPGTMGLMRPATQIISSGVSSQTQMIVSGPPLLQGTQIVTQGSQIIGQGSQIISTSQLINTSSQLLSPTTQIISQGTQLTNAGSTGINPNNNITGTTQASVVATVSGSSQAVNAGGQLISGPSGLLSSSVRTLPQNVRVLPPTGHNPRPVLSTVNLSTSSINNINSVVVSKPVVSHVPRGPAAGASLAVPRIARPAAPISTPAPASSTGAALPISSLGISGAWNSGTRGNVRGALVYSARAAVPRALARVPPPVPASATVPAAMPSSASTSNPVSAPAPAHSITLPATTVLTYTVRPNHLDRGEVNRELCRNNHKLVSAESLRCEGTSVIASTVRGVSPRALTPTPAQPVPATPAPRPIPLLQRNYHTTKVVGVAGGTVRTPVGNSAPSQLYYEVPRPPAPHSAPPAPSPRAPSPASTLPTAPAHPPPQPASAIRTLPSYNHQSTNSQTRVDRTGNYTGVRWMPTIRIPLNVNPERFPSISPSFAVHMIISPYSRALNEAIIKTKKTSQHKTIQISKKKEFKGTDAQLTAAAATPPRAPRRALQRELCELCS</sequence>
<reference evidence="2 3" key="1">
    <citation type="journal article" date="2019" name="Commun. Biol.">
        <title>The bagworm genome reveals a unique fibroin gene that provides high tensile strength.</title>
        <authorList>
            <person name="Kono N."/>
            <person name="Nakamura H."/>
            <person name="Ohtoshi R."/>
            <person name="Tomita M."/>
            <person name="Numata K."/>
            <person name="Arakawa K."/>
        </authorList>
    </citation>
    <scope>NUCLEOTIDE SEQUENCE [LARGE SCALE GENOMIC DNA]</scope>
</reference>
<organism evidence="2 3">
    <name type="scientific">Eumeta variegata</name>
    <name type="common">Bagworm moth</name>
    <name type="synonym">Eumeta japonica</name>
    <dbReference type="NCBI Taxonomy" id="151549"/>
    <lineage>
        <taxon>Eukaryota</taxon>
        <taxon>Metazoa</taxon>
        <taxon>Ecdysozoa</taxon>
        <taxon>Arthropoda</taxon>
        <taxon>Hexapoda</taxon>
        <taxon>Insecta</taxon>
        <taxon>Pterygota</taxon>
        <taxon>Neoptera</taxon>
        <taxon>Endopterygota</taxon>
        <taxon>Lepidoptera</taxon>
        <taxon>Glossata</taxon>
        <taxon>Ditrysia</taxon>
        <taxon>Tineoidea</taxon>
        <taxon>Psychidae</taxon>
        <taxon>Oiketicinae</taxon>
        <taxon>Eumeta</taxon>
    </lineage>
</organism>
<evidence type="ECO:0000256" key="1">
    <source>
        <dbReference type="SAM" id="MobiDB-lite"/>
    </source>
</evidence>
<feature type="compositionally biased region" description="Pro residues" evidence="1">
    <location>
        <begin position="403"/>
        <end position="416"/>
    </location>
</feature>
<keyword evidence="3" id="KW-1185">Reference proteome</keyword>
<accession>A0A4C1ZHL8</accession>
<dbReference type="Proteomes" id="UP000299102">
    <property type="component" value="Unassembled WGS sequence"/>
</dbReference>
<proteinExistence type="predicted"/>
<feature type="compositionally biased region" description="Low complexity" evidence="1">
    <location>
        <begin position="313"/>
        <end position="328"/>
    </location>
</feature>
<dbReference type="AlphaFoldDB" id="A0A4C1ZHL8"/>
<feature type="compositionally biased region" description="Pro residues" evidence="1">
    <location>
        <begin position="453"/>
        <end position="470"/>
    </location>
</feature>
<evidence type="ECO:0000313" key="3">
    <source>
        <dbReference type="Proteomes" id="UP000299102"/>
    </source>
</evidence>
<gene>
    <name evidence="2" type="ORF">EVAR_85756_1</name>
</gene>
<evidence type="ECO:0000313" key="2">
    <source>
        <dbReference type="EMBL" id="GBP86623.1"/>
    </source>
</evidence>